<evidence type="ECO:0008006" key="4">
    <source>
        <dbReference type="Google" id="ProtNLM"/>
    </source>
</evidence>
<dbReference type="AlphaFoldDB" id="A0AAE3KM32"/>
<accession>A0AAE3KM32</accession>
<keyword evidence="3" id="KW-1185">Reference proteome</keyword>
<sequence>MTDTYNPILSKEDIKRWALLQKRPTPEPGIALVFSGEGQPLIALIQGQMGITRGEMVWGKYNLLYKVDLTEHPLSFQFKLPCATDAFDFQAELKFICSVQEPEKIISRGITDVRLFLEPIMAEIMRNISRNYQVEESADAERDISLKVKRAIYDEGFQVYRFVLTLSLEQEIRDRIREKKRIEDTTEIETNKIKSQKKIEQEAQSLDMQRQLFEMERIKMQEQFEIERIKLKMEFYTPLLQAGNWQMLALQLAQNPQDVVFISQEINKQKQIDRENQMRMLKMLLDEDAIEGSQVSEVGKRVLQGLITMTEEYTRALGSGDSNNTESQKPILETEEPKNNTSDSVRPEFNWDED</sequence>
<organism evidence="2 3">
    <name type="scientific">Limnofasciculus baicalensis BBK-W-15</name>
    <dbReference type="NCBI Taxonomy" id="2699891"/>
    <lineage>
        <taxon>Bacteria</taxon>
        <taxon>Bacillati</taxon>
        <taxon>Cyanobacteriota</taxon>
        <taxon>Cyanophyceae</taxon>
        <taxon>Coleofasciculales</taxon>
        <taxon>Coleofasciculaceae</taxon>
        <taxon>Limnofasciculus</taxon>
        <taxon>Limnofasciculus baicalensis</taxon>
    </lineage>
</organism>
<gene>
    <name evidence="2" type="ORF">NJ959_07690</name>
</gene>
<dbReference type="Proteomes" id="UP001204953">
    <property type="component" value="Unassembled WGS sequence"/>
</dbReference>
<feature type="region of interest" description="Disordered" evidence="1">
    <location>
        <begin position="314"/>
        <end position="354"/>
    </location>
</feature>
<evidence type="ECO:0000313" key="3">
    <source>
        <dbReference type="Proteomes" id="UP001204953"/>
    </source>
</evidence>
<evidence type="ECO:0000256" key="1">
    <source>
        <dbReference type="SAM" id="MobiDB-lite"/>
    </source>
</evidence>
<name>A0AAE3KM32_9CYAN</name>
<dbReference type="RefSeq" id="WP_254011153.1">
    <property type="nucleotide sequence ID" value="NZ_JAMZMM010000050.1"/>
</dbReference>
<comment type="caution">
    <text evidence="2">The sequence shown here is derived from an EMBL/GenBank/DDBJ whole genome shotgun (WGS) entry which is preliminary data.</text>
</comment>
<proteinExistence type="predicted"/>
<dbReference type="EMBL" id="JAMZMM010000050">
    <property type="protein sequence ID" value="MCP2728356.1"/>
    <property type="molecule type" value="Genomic_DNA"/>
</dbReference>
<protein>
    <recommendedName>
        <fullName evidence="4">Band 7 domain-containing protein</fullName>
    </recommendedName>
</protein>
<evidence type="ECO:0000313" key="2">
    <source>
        <dbReference type="EMBL" id="MCP2728356.1"/>
    </source>
</evidence>
<reference evidence="2" key="1">
    <citation type="submission" date="2022-06" db="EMBL/GenBank/DDBJ databases">
        <title>New cyanobacteria of genus Symplocastrum in benthos of Lake Baikal.</title>
        <authorList>
            <person name="Sorokovikova E."/>
            <person name="Tikhonova I."/>
            <person name="Krasnopeev A."/>
            <person name="Evseev P."/>
            <person name="Gladkikh A."/>
            <person name="Belykh O."/>
        </authorList>
    </citation>
    <scope>NUCLEOTIDE SEQUENCE</scope>
    <source>
        <strain evidence="2">BBK-W-15</strain>
    </source>
</reference>